<dbReference type="EMBL" id="VYZN01000081">
    <property type="protein sequence ID" value="KAE9523267.1"/>
    <property type="molecule type" value="Genomic_DNA"/>
</dbReference>
<proteinExistence type="predicted"/>
<dbReference type="OrthoDB" id="6625366at2759"/>
<dbReference type="AlphaFoldDB" id="A0A6G0T037"/>
<keyword evidence="2" id="KW-1185">Reference proteome</keyword>
<sequence length="229" mass="26172">MVHVTCAEHGLHRTAEEVRGQFGTIDKIISNVKKIFKKAPSRVQTFKTHAPNIPLPPEPVITRWGTWLKASIYYCEYYKQICEIVEMLDSEDASSIKIAKKNLVKTCVKTESLDILEKVQVQLQMAQGNDGQKVYKKFETVLNKNSGLKILKQISKIIGGESDNMDALPEDLTTNDLSFYKFAPITSIDVERSFSIYKNLLTDNRRSFKLENIRKHLLLQCNTVGNQEY</sequence>
<dbReference type="Proteomes" id="UP000475862">
    <property type="component" value="Unassembled WGS sequence"/>
</dbReference>
<comment type="caution">
    <text evidence="1">The sequence shown here is derived from an EMBL/GenBank/DDBJ whole genome shotgun (WGS) entry which is preliminary data.</text>
</comment>
<dbReference type="SUPFAM" id="SSF53098">
    <property type="entry name" value="Ribonuclease H-like"/>
    <property type="match status" value="1"/>
</dbReference>
<evidence type="ECO:0008006" key="3">
    <source>
        <dbReference type="Google" id="ProtNLM"/>
    </source>
</evidence>
<name>A0A6G0T037_APHGL</name>
<dbReference type="InterPro" id="IPR012337">
    <property type="entry name" value="RNaseH-like_sf"/>
</dbReference>
<evidence type="ECO:0000313" key="1">
    <source>
        <dbReference type="EMBL" id="KAE9523267.1"/>
    </source>
</evidence>
<gene>
    <name evidence="1" type="ORF">AGLY_016367</name>
</gene>
<organism evidence="1 2">
    <name type="scientific">Aphis glycines</name>
    <name type="common">Soybean aphid</name>
    <dbReference type="NCBI Taxonomy" id="307491"/>
    <lineage>
        <taxon>Eukaryota</taxon>
        <taxon>Metazoa</taxon>
        <taxon>Ecdysozoa</taxon>
        <taxon>Arthropoda</taxon>
        <taxon>Hexapoda</taxon>
        <taxon>Insecta</taxon>
        <taxon>Pterygota</taxon>
        <taxon>Neoptera</taxon>
        <taxon>Paraneoptera</taxon>
        <taxon>Hemiptera</taxon>
        <taxon>Sternorrhyncha</taxon>
        <taxon>Aphidomorpha</taxon>
        <taxon>Aphidoidea</taxon>
        <taxon>Aphididae</taxon>
        <taxon>Aphidini</taxon>
        <taxon>Aphis</taxon>
        <taxon>Aphis</taxon>
    </lineage>
</organism>
<evidence type="ECO:0000313" key="2">
    <source>
        <dbReference type="Proteomes" id="UP000475862"/>
    </source>
</evidence>
<protein>
    <recommendedName>
        <fullName evidence="3">HAT C-terminal dimerisation domain-containing protein</fullName>
    </recommendedName>
</protein>
<accession>A0A6G0T037</accession>
<reference evidence="1 2" key="1">
    <citation type="submission" date="2019-08" db="EMBL/GenBank/DDBJ databases">
        <title>The genome of the soybean aphid Biotype 1, its phylome, world population structure and adaptation to the North American continent.</title>
        <authorList>
            <person name="Giordano R."/>
            <person name="Donthu R.K."/>
            <person name="Hernandez A.G."/>
            <person name="Wright C.L."/>
            <person name="Zimin A.V."/>
        </authorList>
    </citation>
    <scope>NUCLEOTIDE SEQUENCE [LARGE SCALE GENOMIC DNA]</scope>
    <source>
        <tissue evidence="1">Whole aphids</tissue>
    </source>
</reference>